<accession>A0A2X3MLK3</accession>
<feature type="transmembrane region" description="Helical" evidence="6">
    <location>
        <begin position="61"/>
        <end position="79"/>
    </location>
</feature>
<comment type="subcellular location">
    <subcellularLocation>
        <location evidence="1">Cell membrane</location>
        <topology evidence="1">Multi-pass membrane protein</topology>
    </subcellularLocation>
</comment>
<keyword evidence="4 6" id="KW-1133">Transmembrane helix</keyword>
<evidence type="ECO:0000256" key="4">
    <source>
        <dbReference type="ARBA" id="ARBA00022989"/>
    </source>
</evidence>
<dbReference type="AlphaFoldDB" id="A0A2X3MLK3"/>
<dbReference type="InterPro" id="IPR005495">
    <property type="entry name" value="LptG/LptF_permease"/>
</dbReference>
<dbReference type="Proteomes" id="UP000249818">
    <property type="component" value="Chromosome BARAN1"/>
</dbReference>
<dbReference type="GO" id="GO:0015920">
    <property type="term" value="P:lipopolysaccharide transport"/>
    <property type="evidence" value="ECO:0007669"/>
    <property type="project" value="TreeGrafter"/>
</dbReference>
<dbReference type="GO" id="GO:0043190">
    <property type="term" value="C:ATP-binding cassette (ABC) transporter complex"/>
    <property type="evidence" value="ECO:0007669"/>
    <property type="project" value="TreeGrafter"/>
</dbReference>
<feature type="transmembrane region" description="Helical" evidence="6">
    <location>
        <begin position="365"/>
        <end position="384"/>
    </location>
</feature>
<evidence type="ECO:0000256" key="2">
    <source>
        <dbReference type="ARBA" id="ARBA00022475"/>
    </source>
</evidence>
<dbReference type="EMBL" id="LS483254">
    <property type="protein sequence ID" value="SQD93025.1"/>
    <property type="molecule type" value="Genomic_DNA"/>
</dbReference>
<dbReference type="PANTHER" id="PTHR33529">
    <property type="entry name" value="SLR0882 PROTEIN-RELATED"/>
    <property type="match status" value="1"/>
</dbReference>
<keyword evidence="5 6" id="KW-0472">Membrane</keyword>
<evidence type="ECO:0000313" key="8">
    <source>
        <dbReference type="Proteomes" id="UP000249818"/>
    </source>
</evidence>
<dbReference type="KEGG" id="bana:BARAN1_1001"/>
<organism evidence="7 8">
    <name type="scientific">Candidatus Bipolaricaulis anaerobius</name>
    <dbReference type="NCBI Taxonomy" id="2026885"/>
    <lineage>
        <taxon>Bacteria</taxon>
        <taxon>Candidatus Bipolaricaulota</taxon>
        <taxon>Candidatus Bipolaricaulia</taxon>
        <taxon>Candidatus Bipolaricaulales</taxon>
        <taxon>Candidatus Bipolaricaulaceae</taxon>
        <taxon>Candidatus Bipolaricaulis</taxon>
    </lineage>
</organism>
<name>A0A2X3MLK3_9BACT</name>
<feature type="transmembrane region" description="Helical" evidence="6">
    <location>
        <begin position="308"/>
        <end position="328"/>
    </location>
</feature>
<keyword evidence="3 6" id="KW-0812">Transmembrane</keyword>
<feature type="transmembrane region" description="Helical" evidence="6">
    <location>
        <begin position="12"/>
        <end position="34"/>
    </location>
</feature>
<evidence type="ECO:0000313" key="7">
    <source>
        <dbReference type="EMBL" id="SQD93025.1"/>
    </source>
</evidence>
<dbReference type="PANTHER" id="PTHR33529:SF6">
    <property type="entry name" value="YJGP_YJGQ FAMILY PERMEASE"/>
    <property type="match status" value="1"/>
</dbReference>
<evidence type="ECO:0000256" key="6">
    <source>
        <dbReference type="SAM" id="Phobius"/>
    </source>
</evidence>
<evidence type="ECO:0000256" key="1">
    <source>
        <dbReference type="ARBA" id="ARBA00004651"/>
    </source>
</evidence>
<evidence type="ECO:0000256" key="5">
    <source>
        <dbReference type="ARBA" id="ARBA00023136"/>
    </source>
</evidence>
<evidence type="ECO:0000256" key="3">
    <source>
        <dbReference type="ARBA" id="ARBA00022692"/>
    </source>
</evidence>
<dbReference type="OrthoDB" id="9780716at2"/>
<gene>
    <name evidence="7" type="ORF">BARAN1_1001</name>
</gene>
<proteinExistence type="predicted"/>
<feature type="transmembrane region" description="Helical" evidence="6">
    <location>
        <begin position="340"/>
        <end position="358"/>
    </location>
</feature>
<dbReference type="RefSeq" id="WP_122031443.1">
    <property type="nucleotide sequence ID" value="NZ_LS483254.1"/>
</dbReference>
<keyword evidence="8" id="KW-1185">Reference proteome</keyword>
<sequence>MKWRVDRYLAREIVPPFFVAILAFLVFIGLQLVISLSDTVFAHGAGAAELLRLVAFKLPTLFTYAIPAAALLATFLALGRLAADRELLAFQALGYSLRRLTVPFLAFGAVASAVSFSLGEFAVPPAEAAYRQELLALLYRGAAPQVQEAVFFRGLYGETYYVERSEGERLTGILIYDLTGRIYPVEGRFPTVITAQEGRFERGTLELTTGRVLRFAPDGGLTELVRFERLTLEVEEDLRRAVLGGKTAAEMSLRELAERIDLLRRSGLDPRSFVVEYHSKIAVAVAAFVFVLFGAPLGLLLGRRGRAAGAIAGFLLAAAAQGMFVWARTLAQRGVIPPSLGAWIPHLVFGLLGLLLLVTSDRLRLRGLLPFLFLLLVGDFSGAAGPPFSSLRADELIVTDGATALEGRGVRAEFDVYVLEAEALRAREEAEGWSVVAEGALLLTPDGDLRASHLVAQLSPAGELSSVTASGFSGASSFRGPEKEETLLFFGEQGEAQFTSGELVRVEAHGVRFTTCPCFSAAPYIVEASQFELVPEQWLYARSIVVTSFGIPVGWLPFYAARLGEEGFPLFPEVGWTRGDLFLRWAIPWAFGEGLVGAVGITWYPGTGRADPSLRALWENGSLALTPSSFALEFSGGRGDAPWTGALHLTSTTRQADLSGDWQGWKWAATWGWVEREDTRYERAPEITVARTERDWLGGDLSLHLSGGVFREEEVSGWRQALRLSWTGKRGVGPFSVSLPWQASFAHYATGERVTGEIGPSLSWGPFSLSYLGRGVIGRSPFAFDAEPPVNQLSIGFSAQLGGWQERLTWGWDLAAAAPLPLRWSVAGAGFSSDLSFTFPLALARARWSLAVQNGPARLAVTGGTKGDGAWEDTVARASWSDGSISWFAAARLGMAPVALSRMAAGVEWALTPDWFVSGAIEYDFRTGSLVQLEGGIVRSIAGCLRLGLAAHLGGIRLSLEVPAFAQAKVRFSPLDEGLRLGD</sequence>
<reference evidence="8" key="1">
    <citation type="submission" date="2018-05" db="EMBL/GenBank/DDBJ databases">
        <authorList>
            <person name="Hao L."/>
        </authorList>
    </citation>
    <scope>NUCLEOTIDE SEQUENCE [LARGE SCALE GENOMIC DNA]</scope>
</reference>
<feature type="transmembrane region" description="Helical" evidence="6">
    <location>
        <begin position="281"/>
        <end position="301"/>
    </location>
</feature>
<dbReference type="Pfam" id="PF03739">
    <property type="entry name" value="LptF_LptG"/>
    <property type="match status" value="1"/>
</dbReference>
<protein>
    <submittedName>
        <fullName evidence="7">Putative Permease YjgP/YjgQ family protein</fullName>
    </submittedName>
</protein>
<keyword evidence="2" id="KW-1003">Cell membrane</keyword>
<feature type="transmembrane region" description="Helical" evidence="6">
    <location>
        <begin position="100"/>
        <end position="118"/>
    </location>
</feature>